<feature type="transmembrane region" description="Helical" evidence="3">
    <location>
        <begin position="14"/>
        <end position="32"/>
    </location>
</feature>
<dbReference type="Pfam" id="PF07155">
    <property type="entry name" value="ECF-ribofla_trS"/>
    <property type="match status" value="1"/>
</dbReference>
<keyword evidence="1 3" id="KW-0812">Transmembrane</keyword>
<feature type="transmembrane region" description="Helical" evidence="3">
    <location>
        <begin position="77"/>
        <end position="99"/>
    </location>
</feature>
<evidence type="ECO:0000256" key="1">
    <source>
        <dbReference type="ARBA" id="ARBA00022692"/>
    </source>
</evidence>
<keyword evidence="2 3" id="KW-1133">Transmembrane helix</keyword>
<feature type="transmembrane region" description="Helical" evidence="3">
    <location>
        <begin position="44"/>
        <end position="71"/>
    </location>
</feature>
<gene>
    <name evidence="4" type="ORF">FEZ33_02935</name>
</gene>
<dbReference type="PANTHER" id="PTHR37815:SF3">
    <property type="entry name" value="UPF0397 PROTEIN SPR0429"/>
    <property type="match status" value="1"/>
</dbReference>
<evidence type="ECO:0000256" key="3">
    <source>
        <dbReference type="SAM" id="Phobius"/>
    </source>
</evidence>
<dbReference type="GO" id="GO:0016020">
    <property type="term" value="C:membrane"/>
    <property type="evidence" value="ECO:0007669"/>
    <property type="project" value="InterPro"/>
</dbReference>
<dbReference type="EMBL" id="VBSP01000005">
    <property type="protein sequence ID" value="TLQ49004.1"/>
    <property type="molecule type" value="Genomic_DNA"/>
</dbReference>
<name>A0A5R9EN21_9LACT</name>
<sequence>MNNEKINTRDLTQMATYAALIVLAIYMIRIPMPSAISNTFVHPGNALVILAILFMGFKKGTIAALLGLAIFDITSGYLPVVLFTLIENFIVLLVVECIFRYVFHYDNRMRNIITLGIVGAVTKIVVIFFKYIIQQLMLGSVLGGAVASAISALPASLFTGVVTAILVPLLYWPIKPVFDRFK</sequence>
<evidence type="ECO:0008006" key="6">
    <source>
        <dbReference type="Google" id="ProtNLM"/>
    </source>
</evidence>
<reference evidence="4 5" key="1">
    <citation type="submission" date="2019-05" db="EMBL/GenBank/DDBJ databases">
        <title>The metagenome of a microbial culture collection derived from dairy environment covers the genomic content of the human microbiome.</title>
        <authorList>
            <person name="Roder T."/>
            <person name="Wuthrich D."/>
            <person name="Sattari Z."/>
            <person name="Von Ah U."/>
            <person name="Bar C."/>
            <person name="Ronchi F."/>
            <person name="Macpherson A.J."/>
            <person name="Ganal-Vonarburg S.C."/>
            <person name="Bruggmann R."/>
            <person name="Vergeres G."/>
        </authorList>
    </citation>
    <scope>NUCLEOTIDE SEQUENCE [LARGE SCALE GENOMIC DNA]</scope>
    <source>
        <strain evidence="4 5">FAM 24227</strain>
    </source>
</reference>
<evidence type="ECO:0000313" key="4">
    <source>
        <dbReference type="EMBL" id="TLQ49004.1"/>
    </source>
</evidence>
<feature type="transmembrane region" description="Helical" evidence="3">
    <location>
        <begin position="145"/>
        <end position="172"/>
    </location>
</feature>
<evidence type="ECO:0000256" key="2">
    <source>
        <dbReference type="ARBA" id="ARBA00022989"/>
    </source>
</evidence>
<evidence type="ECO:0000313" key="5">
    <source>
        <dbReference type="Proteomes" id="UP000306420"/>
    </source>
</evidence>
<dbReference type="InterPro" id="IPR009825">
    <property type="entry name" value="ECF_substrate-spec-like"/>
</dbReference>
<dbReference type="RefSeq" id="WP_138403898.1">
    <property type="nucleotide sequence ID" value="NZ_VBSP01000005.1"/>
</dbReference>
<feature type="transmembrane region" description="Helical" evidence="3">
    <location>
        <begin position="111"/>
        <end position="133"/>
    </location>
</feature>
<dbReference type="Proteomes" id="UP000306420">
    <property type="component" value="Unassembled WGS sequence"/>
</dbReference>
<dbReference type="AlphaFoldDB" id="A0A5R9EN21"/>
<dbReference type="OrthoDB" id="2988652at2"/>
<comment type="caution">
    <text evidence="4">The sequence shown here is derived from an EMBL/GenBank/DDBJ whole genome shotgun (WGS) entry which is preliminary data.</text>
</comment>
<organism evidence="4 5">
    <name type="scientific">Ruoffia tabacinasalis</name>
    <dbReference type="NCBI Taxonomy" id="87458"/>
    <lineage>
        <taxon>Bacteria</taxon>
        <taxon>Bacillati</taxon>
        <taxon>Bacillota</taxon>
        <taxon>Bacilli</taxon>
        <taxon>Lactobacillales</taxon>
        <taxon>Aerococcaceae</taxon>
        <taxon>Ruoffia</taxon>
    </lineage>
</organism>
<dbReference type="PANTHER" id="PTHR37815">
    <property type="entry name" value="UPF0397 PROTEIN BC_2624-RELATED"/>
    <property type="match status" value="1"/>
</dbReference>
<keyword evidence="3" id="KW-0472">Membrane</keyword>
<proteinExistence type="predicted"/>
<protein>
    <recommendedName>
        <fullName evidence="6">ECF transporter S component</fullName>
    </recommendedName>
</protein>
<dbReference type="Gene3D" id="1.10.1760.20">
    <property type="match status" value="1"/>
</dbReference>
<accession>A0A5R9EN21</accession>